<evidence type="ECO:0000256" key="2">
    <source>
        <dbReference type="ARBA" id="ARBA00023002"/>
    </source>
</evidence>
<dbReference type="Gene3D" id="3.60.130.10">
    <property type="entry name" value="Clavaminate synthase-like"/>
    <property type="match status" value="1"/>
</dbReference>
<evidence type="ECO:0000259" key="5">
    <source>
        <dbReference type="Pfam" id="PF02668"/>
    </source>
</evidence>
<name>A0A2I6SA11_9RHOO</name>
<dbReference type="InterPro" id="IPR003819">
    <property type="entry name" value="TauD/TfdA-like"/>
</dbReference>
<evidence type="ECO:0000256" key="1">
    <source>
        <dbReference type="ARBA" id="ARBA00001954"/>
    </source>
</evidence>
<feature type="region of interest" description="Disordered" evidence="4">
    <location>
        <begin position="44"/>
        <end position="68"/>
    </location>
</feature>
<keyword evidence="3" id="KW-0045">Antibiotic biosynthesis</keyword>
<dbReference type="RefSeq" id="WP_102248134.1">
    <property type="nucleotide sequence ID" value="NZ_CP025682.1"/>
</dbReference>
<feature type="domain" description="TauD/TfdA-like" evidence="5">
    <location>
        <begin position="80"/>
        <end position="356"/>
    </location>
</feature>
<gene>
    <name evidence="6" type="ORF">C0099_14770</name>
</gene>
<evidence type="ECO:0000313" key="7">
    <source>
        <dbReference type="Proteomes" id="UP000242205"/>
    </source>
</evidence>
<protein>
    <recommendedName>
        <fullName evidence="5">TauD/TfdA-like domain-containing protein</fullName>
    </recommendedName>
</protein>
<reference evidence="6 7" key="1">
    <citation type="submission" date="2018-01" db="EMBL/GenBank/DDBJ databases">
        <authorList>
            <person name="Fu G.-Y."/>
        </authorList>
    </citation>
    <scope>NUCLEOTIDE SEQUENCE [LARGE SCALE GENOMIC DNA]</scope>
    <source>
        <strain evidence="6 7">SY39</strain>
    </source>
</reference>
<dbReference type="Proteomes" id="UP000242205">
    <property type="component" value="Chromosome"/>
</dbReference>
<sequence>MRDGVPWWNRSSSVVRVGAGLRPGLAPSLPEAYCAAGRLSSRARRASPRSLRQNASSTGPRPASAANPPFPWRAIMKVVDIDASTPAPALREIGEEALRADGAIVFRGSLGFHEYLGITNAFCTDFLPYLGGSNHGRELVDEDAQIMTAPGGVNNHAIAMHGEMYYQLIRPDLLFFQCHTPARRDGETLLADGCRVFSEMGGALREGLAERRVAYHRRRDERVWSRLYRTSDREVLRSYCAQMSVDARFDDDGCLWTRFTDAASHRSRGGAPAFINNVLTFGLQALRCEGQPFSWVTYDDGEAIPPELLLEAERLVAACTTPIRWQRGDVLVVDNTRMLHGRNAFDDPARRILLRMGMARV</sequence>
<keyword evidence="7" id="KW-1185">Reference proteome</keyword>
<evidence type="ECO:0000313" key="6">
    <source>
        <dbReference type="EMBL" id="AUN96090.1"/>
    </source>
</evidence>
<dbReference type="GO" id="GO:0016706">
    <property type="term" value="F:2-oxoglutarate-dependent dioxygenase activity"/>
    <property type="evidence" value="ECO:0007669"/>
    <property type="project" value="UniProtKB-ARBA"/>
</dbReference>
<proteinExistence type="predicted"/>
<dbReference type="EMBL" id="CP025682">
    <property type="protein sequence ID" value="AUN96090.1"/>
    <property type="molecule type" value="Genomic_DNA"/>
</dbReference>
<dbReference type="AlphaFoldDB" id="A0A2I6SA11"/>
<dbReference type="KEGG" id="atw:C0099_14770"/>
<dbReference type="PANTHER" id="PTHR10696">
    <property type="entry name" value="GAMMA-BUTYROBETAINE HYDROXYLASE-RELATED"/>
    <property type="match status" value="1"/>
</dbReference>
<organism evidence="6 7">
    <name type="scientific">Pseudazoarcus pumilus</name>
    <dbReference type="NCBI Taxonomy" id="2067960"/>
    <lineage>
        <taxon>Bacteria</taxon>
        <taxon>Pseudomonadati</taxon>
        <taxon>Pseudomonadota</taxon>
        <taxon>Betaproteobacteria</taxon>
        <taxon>Rhodocyclales</taxon>
        <taxon>Zoogloeaceae</taxon>
        <taxon>Pseudazoarcus</taxon>
    </lineage>
</organism>
<dbReference type="OrthoDB" id="9769888at2"/>
<dbReference type="Pfam" id="PF02668">
    <property type="entry name" value="TauD"/>
    <property type="match status" value="1"/>
</dbReference>
<dbReference type="InterPro" id="IPR050411">
    <property type="entry name" value="AlphaKG_dependent_hydroxylases"/>
</dbReference>
<dbReference type="SUPFAM" id="SSF51197">
    <property type="entry name" value="Clavaminate synthase-like"/>
    <property type="match status" value="1"/>
</dbReference>
<evidence type="ECO:0000256" key="3">
    <source>
        <dbReference type="ARBA" id="ARBA00023194"/>
    </source>
</evidence>
<dbReference type="PANTHER" id="PTHR10696:SF56">
    <property type="entry name" value="TAUD_TFDA-LIKE DOMAIN-CONTAINING PROTEIN"/>
    <property type="match status" value="1"/>
</dbReference>
<evidence type="ECO:0000256" key="4">
    <source>
        <dbReference type="SAM" id="MobiDB-lite"/>
    </source>
</evidence>
<comment type="cofactor">
    <cofactor evidence="1">
        <name>Fe(2+)</name>
        <dbReference type="ChEBI" id="CHEBI:29033"/>
    </cofactor>
</comment>
<dbReference type="InterPro" id="IPR042098">
    <property type="entry name" value="TauD-like_sf"/>
</dbReference>
<accession>A0A2I6SA11</accession>
<dbReference type="GO" id="GO:0017000">
    <property type="term" value="P:antibiotic biosynthetic process"/>
    <property type="evidence" value="ECO:0007669"/>
    <property type="project" value="UniProtKB-KW"/>
</dbReference>
<keyword evidence="2" id="KW-0560">Oxidoreductase</keyword>